<organism evidence="2 3">
    <name type="scientific">Cerasibacillus quisquiliarum</name>
    <dbReference type="NCBI Taxonomy" id="227865"/>
    <lineage>
        <taxon>Bacteria</taxon>
        <taxon>Bacillati</taxon>
        <taxon>Bacillota</taxon>
        <taxon>Bacilli</taxon>
        <taxon>Bacillales</taxon>
        <taxon>Bacillaceae</taxon>
        <taxon>Cerasibacillus</taxon>
    </lineage>
</organism>
<dbReference type="EMBL" id="BJXW01000030">
    <property type="protein sequence ID" value="GEN32135.1"/>
    <property type="molecule type" value="Genomic_DNA"/>
</dbReference>
<dbReference type="InterPro" id="IPR021560">
    <property type="entry name" value="DUF3021"/>
</dbReference>
<evidence type="ECO:0000313" key="2">
    <source>
        <dbReference type="EMBL" id="GEN32135.1"/>
    </source>
</evidence>
<feature type="transmembrane region" description="Helical" evidence="1">
    <location>
        <begin position="98"/>
        <end position="121"/>
    </location>
</feature>
<protein>
    <submittedName>
        <fullName evidence="2">Permease</fullName>
    </submittedName>
</protein>
<proteinExistence type="predicted"/>
<feature type="transmembrane region" description="Helical" evidence="1">
    <location>
        <begin position="72"/>
        <end position="92"/>
    </location>
</feature>
<evidence type="ECO:0000256" key="1">
    <source>
        <dbReference type="SAM" id="Phobius"/>
    </source>
</evidence>
<accession>A0A511UZQ1</accession>
<dbReference type="RefSeq" id="WP_170226721.1">
    <property type="nucleotide sequence ID" value="NZ_BJXW01000030.1"/>
</dbReference>
<dbReference type="AlphaFoldDB" id="A0A511UZQ1"/>
<reference evidence="2 3" key="1">
    <citation type="submission" date="2019-07" db="EMBL/GenBank/DDBJ databases">
        <title>Whole genome shotgun sequence of Cerasibacillus quisquiliarum NBRC 102429.</title>
        <authorList>
            <person name="Hosoyama A."/>
            <person name="Uohara A."/>
            <person name="Ohji S."/>
            <person name="Ichikawa N."/>
        </authorList>
    </citation>
    <scope>NUCLEOTIDE SEQUENCE [LARGE SCALE GENOMIC DNA]</scope>
    <source>
        <strain evidence="2 3">NBRC 102429</strain>
    </source>
</reference>
<evidence type="ECO:0000313" key="3">
    <source>
        <dbReference type="Proteomes" id="UP000321491"/>
    </source>
</evidence>
<feature type="transmembrane region" description="Helical" evidence="1">
    <location>
        <begin position="39"/>
        <end position="60"/>
    </location>
</feature>
<name>A0A511UZQ1_9BACI</name>
<gene>
    <name evidence="2" type="ORF">CQU01_23730</name>
</gene>
<sequence length="136" mass="15626">MINRILQKITMGIAAGGLLTFIALTVIKFTHVKSTVDVIWLYMLASLILGVYFSLASFIFEIDSWSPLKQTIIHFLLTIGGFFLIAIPIGWIPFHFGTITFGIIIFTVMYMLNWASFYFYYKKVADKMNKQLHTNK</sequence>
<feature type="transmembrane region" description="Helical" evidence="1">
    <location>
        <begin position="9"/>
        <end position="27"/>
    </location>
</feature>
<dbReference type="Pfam" id="PF11457">
    <property type="entry name" value="DUF3021"/>
    <property type="match status" value="1"/>
</dbReference>
<keyword evidence="3" id="KW-1185">Reference proteome</keyword>
<dbReference type="Proteomes" id="UP000321491">
    <property type="component" value="Unassembled WGS sequence"/>
</dbReference>
<keyword evidence="1" id="KW-1133">Transmembrane helix</keyword>
<keyword evidence="1" id="KW-0472">Membrane</keyword>
<keyword evidence="1" id="KW-0812">Transmembrane</keyword>
<comment type="caution">
    <text evidence="2">The sequence shown here is derived from an EMBL/GenBank/DDBJ whole genome shotgun (WGS) entry which is preliminary data.</text>
</comment>